<keyword evidence="9" id="KW-1185">Reference proteome</keyword>
<dbReference type="SUPFAM" id="SSF53474">
    <property type="entry name" value="alpha/beta-Hydrolases"/>
    <property type="match status" value="1"/>
</dbReference>
<keyword evidence="3 7" id="KW-0645">Protease</keyword>
<dbReference type="GO" id="GO:0000324">
    <property type="term" value="C:fungal-type vacuole"/>
    <property type="evidence" value="ECO:0007669"/>
    <property type="project" value="TreeGrafter"/>
</dbReference>
<evidence type="ECO:0000256" key="1">
    <source>
        <dbReference type="ARBA" id="ARBA00009431"/>
    </source>
</evidence>
<keyword evidence="2 7" id="KW-0121">Carboxypeptidase</keyword>
<dbReference type="PANTHER" id="PTHR11802">
    <property type="entry name" value="SERINE PROTEASE FAMILY S10 SERINE CARBOXYPEPTIDASE"/>
    <property type="match status" value="1"/>
</dbReference>
<dbReference type="PANTHER" id="PTHR11802:SF113">
    <property type="entry name" value="SERINE CARBOXYPEPTIDASE CTSA-4.1"/>
    <property type="match status" value="1"/>
</dbReference>
<dbReference type="Gene3D" id="1.10.287.410">
    <property type="match status" value="1"/>
</dbReference>
<evidence type="ECO:0000256" key="4">
    <source>
        <dbReference type="ARBA" id="ARBA00022729"/>
    </source>
</evidence>
<dbReference type="PROSITE" id="PS00560">
    <property type="entry name" value="CARBOXYPEPT_SER_HIS"/>
    <property type="match status" value="1"/>
</dbReference>
<protein>
    <recommendedName>
        <fullName evidence="7">Carboxypeptidase</fullName>
        <ecNumber evidence="7">3.4.16.-</ecNumber>
    </recommendedName>
</protein>
<gene>
    <name evidence="8" type="ORF">EXIGLDRAFT_726956</name>
</gene>
<dbReference type="Proteomes" id="UP000077266">
    <property type="component" value="Unassembled WGS sequence"/>
</dbReference>
<comment type="similarity">
    <text evidence="1 7">Belongs to the peptidase S10 family.</text>
</comment>
<evidence type="ECO:0000256" key="6">
    <source>
        <dbReference type="ARBA" id="ARBA00023180"/>
    </source>
</evidence>
<dbReference type="PRINTS" id="PR00724">
    <property type="entry name" value="CRBOXYPTASEC"/>
</dbReference>
<dbReference type="Gene3D" id="3.40.50.1820">
    <property type="entry name" value="alpha/beta hydrolase"/>
    <property type="match status" value="1"/>
</dbReference>
<dbReference type="EMBL" id="KV426216">
    <property type="protein sequence ID" value="KZV84665.1"/>
    <property type="molecule type" value="Genomic_DNA"/>
</dbReference>
<feature type="chain" id="PRO_5007748330" description="Carboxypeptidase" evidence="7">
    <location>
        <begin position="22"/>
        <end position="484"/>
    </location>
</feature>
<dbReference type="AlphaFoldDB" id="A0A165DJ25"/>
<proteinExistence type="inferred from homology"/>
<dbReference type="OrthoDB" id="443318at2759"/>
<evidence type="ECO:0000256" key="3">
    <source>
        <dbReference type="ARBA" id="ARBA00022670"/>
    </source>
</evidence>
<accession>A0A165DJ25</accession>
<dbReference type="InterPro" id="IPR018202">
    <property type="entry name" value="Ser_caboxypep_ser_AS"/>
</dbReference>
<evidence type="ECO:0000256" key="5">
    <source>
        <dbReference type="ARBA" id="ARBA00022801"/>
    </source>
</evidence>
<keyword evidence="5 7" id="KW-0378">Hydrolase</keyword>
<dbReference type="EC" id="3.4.16.-" evidence="7"/>
<evidence type="ECO:0000256" key="7">
    <source>
        <dbReference type="RuleBase" id="RU361156"/>
    </source>
</evidence>
<dbReference type="GO" id="GO:0004185">
    <property type="term" value="F:serine-type carboxypeptidase activity"/>
    <property type="evidence" value="ECO:0007669"/>
    <property type="project" value="UniProtKB-UniRule"/>
</dbReference>
<reference evidence="8 9" key="1">
    <citation type="journal article" date="2016" name="Mol. Biol. Evol.">
        <title>Comparative Genomics of Early-Diverging Mushroom-Forming Fungi Provides Insights into the Origins of Lignocellulose Decay Capabilities.</title>
        <authorList>
            <person name="Nagy L.G."/>
            <person name="Riley R."/>
            <person name="Tritt A."/>
            <person name="Adam C."/>
            <person name="Daum C."/>
            <person name="Floudas D."/>
            <person name="Sun H."/>
            <person name="Yadav J.S."/>
            <person name="Pangilinan J."/>
            <person name="Larsson K.H."/>
            <person name="Matsuura K."/>
            <person name="Barry K."/>
            <person name="Labutti K."/>
            <person name="Kuo R."/>
            <person name="Ohm R.A."/>
            <person name="Bhattacharya S.S."/>
            <person name="Shirouzu T."/>
            <person name="Yoshinaga Y."/>
            <person name="Martin F.M."/>
            <person name="Grigoriev I.V."/>
            <person name="Hibbett D.S."/>
        </authorList>
    </citation>
    <scope>NUCLEOTIDE SEQUENCE [LARGE SCALE GENOMIC DNA]</scope>
    <source>
        <strain evidence="8 9">HHB12029</strain>
    </source>
</reference>
<evidence type="ECO:0000313" key="9">
    <source>
        <dbReference type="Proteomes" id="UP000077266"/>
    </source>
</evidence>
<evidence type="ECO:0000256" key="2">
    <source>
        <dbReference type="ARBA" id="ARBA00022645"/>
    </source>
</evidence>
<dbReference type="GO" id="GO:0006508">
    <property type="term" value="P:proteolysis"/>
    <property type="evidence" value="ECO:0007669"/>
    <property type="project" value="UniProtKB-KW"/>
</dbReference>
<dbReference type="InParanoid" id="A0A165DJ25"/>
<keyword evidence="4 7" id="KW-0732">Signal</keyword>
<feature type="signal peptide" evidence="7">
    <location>
        <begin position="1"/>
        <end position="21"/>
    </location>
</feature>
<name>A0A165DJ25_EXIGL</name>
<dbReference type="STRING" id="1314781.A0A165DJ25"/>
<dbReference type="PROSITE" id="PS00131">
    <property type="entry name" value="CARBOXYPEPT_SER_SER"/>
    <property type="match status" value="1"/>
</dbReference>
<dbReference type="InterPro" id="IPR033124">
    <property type="entry name" value="Ser_caboxypep_his_AS"/>
</dbReference>
<evidence type="ECO:0000313" key="8">
    <source>
        <dbReference type="EMBL" id="KZV84665.1"/>
    </source>
</evidence>
<sequence length="484" mass="53847">MSTSKLSCALFLALGAVSAAASQTVLGGPNALMFNRFTTLRHPLFPSHSVRVKKTNHCDGEVNAYSGYVDIEAKHLWFQFFESRSNPAEDDVVFWTNGGPGCSSAIGLYMEHGPCLILDEEGPKRNPYSWNENANVLYIHQPVNVGFSYAEHGEYVSTTEEAGIDIAAFISILFDSDQFAHLNLSTPGRKLHMTGESYGGRYIPIFASAILDHNIARVAYGREPVTVTSIMLGNGVVDWSAHMTGYYDMQCTNASGVKPVAPISVCVRMKQAQPRCVKWLKASCVDMFDSMNCYAAWAFCENELMAEYEFSGRNMYDITKKCEPSEEDDGCYGSVTKYLVRYLSLNSTQEELGVDSAVRGQFKTCSPAGMRFIESSDFVRVTYDYVAALLERGVRVLVFNGDYDFSVNWPGSQRWTDALEWSGAEAYRGTQLQVWTVDGKYAGKWRGANGFAFATIHGAGHMAPYDKPKESLELLQMWLKGKEF</sequence>
<dbReference type="InterPro" id="IPR029058">
    <property type="entry name" value="AB_hydrolase_fold"/>
</dbReference>
<organism evidence="8 9">
    <name type="scientific">Exidia glandulosa HHB12029</name>
    <dbReference type="NCBI Taxonomy" id="1314781"/>
    <lineage>
        <taxon>Eukaryota</taxon>
        <taxon>Fungi</taxon>
        <taxon>Dikarya</taxon>
        <taxon>Basidiomycota</taxon>
        <taxon>Agaricomycotina</taxon>
        <taxon>Agaricomycetes</taxon>
        <taxon>Auriculariales</taxon>
        <taxon>Exidiaceae</taxon>
        <taxon>Exidia</taxon>
    </lineage>
</organism>
<dbReference type="InterPro" id="IPR001563">
    <property type="entry name" value="Peptidase_S10"/>
</dbReference>
<keyword evidence="6" id="KW-0325">Glycoprotein</keyword>
<dbReference type="Pfam" id="PF00450">
    <property type="entry name" value="Peptidase_S10"/>
    <property type="match status" value="1"/>
</dbReference>